<gene>
    <name evidence="5" type="ORF">FHX81_0349</name>
</gene>
<dbReference type="PROSITE" id="PS51755">
    <property type="entry name" value="OMPR_PHOB"/>
    <property type="match status" value="1"/>
</dbReference>
<dbReference type="SUPFAM" id="SSF52540">
    <property type="entry name" value="P-loop containing nucleoside triphosphate hydrolases"/>
    <property type="match status" value="1"/>
</dbReference>
<evidence type="ECO:0000256" key="2">
    <source>
        <dbReference type="ARBA" id="ARBA00023125"/>
    </source>
</evidence>
<accession>A0A543J5I1</accession>
<dbReference type="InterPro" id="IPR011990">
    <property type="entry name" value="TPR-like_helical_dom_sf"/>
</dbReference>
<dbReference type="GO" id="GO:0006355">
    <property type="term" value="P:regulation of DNA-templated transcription"/>
    <property type="evidence" value="ECO:0007669"/>
    <property type="project" value="InterPro"/>
</dbReference>
<name>A0A543J5I1_9PSEU</name>
<evidence type="ECO:0000256" key="3">
    <source>
        <dbReference type="PROSITE-ProRule" id="PRU01091"/>
    </source>
</evidence>
<dbReference type="InterPro" id="IPR005158">
    <property type="entry name" value="BTAD"/>
</dbReference>
<keyword evidence="2 3" id="KW-0238">DNA-binding</keyword>
<dbReference type="PANTHER" id="PTHR47691">
    <property type="entry name" value="REGULATOR-RELATED"/>
    <property type="match status" value="1"/>
</dbReference>
<feature type="DNA-binding region" description="OmpR/PhoB-type" evidence="3">
    <location>
        <begin position="1"/>
        <end position="99"/>
    </location>
</feature>
<evidence type="ECO:0000259" key="4">
    <source>
        <dbReference type="PROSITE" id="PS51755"/>
    </source>
</evidence>
<dbReference type="Pfam" id="PF03704">
    <property type="entry name" value="BTAD"/>
    <property type="match status" value="1"/>
</dbReference>
<proteinExistence type="inferred from homology"/>
<dbReference type="InterPro" id="IPR016032">
    <property type="entry name" value="Sig_transdc_resp-reg_C-effctor"/>
</dbReference>
<comment type="similarity">
    <text evidence="1">Belongs to the AfsR/DnrI/RedD regulatory family.</text>
</comment>
<dbReference type="InterPro" id="IPR001867">
    <property type="entry name" value="OmpR/PhoB-type_DNA-bd"/>
</dbReference>
<keyword evidence="6" id="KW-1185">Reference proteome</keyword>
<dbReference type="Gene3D" id="1.25.40.10">
    <property type="entry name" value="Tetratricopeptide repeat domain"/>
    <property type="match status" value="2"/>
</dbReference>
<dbReference type="SMART" id="SM00862">
    <property type="entry name" value="Trans_reg_C"/>
    <property type="match status" value="1"/>
</dbReference>
<dbReference type="EMBL" id="VFPP01000001">
    <property type="protein sequence ID" value="TQM78100.1"/>
    <property type="molecule type" value="Genomic_DNA"/>
</dbReference>
<dbReference type="SMART" id="SM01043">
    <property type="entry name" value="BTAD"/>
    <property type="match status" value="1"/>
</dbReference>
<dbReference type="InterPro" id="IPR036388">
    <property type="entry name" value="WH-like_DNA-bd_sf"/>
</dbReference>
<dbReference type="GO" id="GO:0000160">
    <property type="term" value="P:phosphorelay signal transduction system"/>
    <property type="evidence" value="ECO:0007669"/>
    <property type="project" value="InterPro"/>
</dbReference>
<organism evidence="5 6">
    <name type="scientific">Saccharothrix saharensis</name>
    <dbReference type="NCBI Taxonomy" id="571190"/>
    <lineage>
        <taxon>Bacteria</taxon>
        <taxon>Bacillati</taxon>
        <taxon>Actinomycetota</taxon>
        <taxon>Actinomycetes</taxon>
        <taxon>Pseudonocardiales</taxon>
        <taxon>Pseudonocardiaceae</taxon>
        <taxon>Saccharothrix</taxon>
    </lineage>
</organism>
<dbReference type="Gene3D" id="1.10.10.10">
    <property type="entry name" value="Winged helix-like DNA-binding domain superfamily/Winged helix DNA-binding domain"/>
    <property type="match status" value="1"/>
</dbReference>
<comment type="caution">
    <text evidence="5">The sequence shown here is derived from an EMBL/GenBank/DDBJ whole genome shotgun (WGS) entry which is preliminary data.</text>
</comment>
<evidence type="ECO:0000313" key="5">
    <source>
        <dbReference type="EMBL" id="TQM78100.1"/>
    </source>
</evidence>
<dbReference type="GO" id="GO:0003677">
    <property type="term" value="F:DNA binding"/>
    <property type="evidence" value="ECO:0007669"/>
    <property type="project" value="UniProtKB-UniRule"/>
</dbReference>
<dbReference type="SUPFAM" id="SSF46894">
    <property type="entry name" value="C-terminal effector domain of the bipartite response regulators"/>
    <property type="match status" value="1"/>
</dbReference>
<sequence length="998" mass="104078">MRFGVLGPMVVRRADGSEVRVGGPRLRALLAVLVVDAGRVVGVDRVSEALYGPCPPAGVANAIQSQVSRLRALLDVEVERSPAGYRLVVDPGEVDVLRFEELVARGLPGEALALWRGPALPDVGDAPFAAVCVARWEELRLRAVEEHDGASVGLLRELVAAHPTRERLVARLVRVLHREGRQAEALALVERTRRVLVRELGADPSPVLAAAHGEVVRGERPAARRVLPAQLTSFVGREEEVRLVGRALGSSRLVTLTGAGGAGKTRLAVEAAAVRPGEVCFVDLAPVVGGDVPRAVMAALGLREDGVAAVADPVARLVAALQDRSVLVVLDNCEHVVEDVAGLVGGLLVACAGLRVLATSREALGVTGEVVRPVAPLDVGGVGSAAVRLFADRAGAVNPSFRLDPATAEVVVGICRALDGLPLAIELAAARVRSLPVAEVAARLGDRFRLLSRGSRSAVARHRTLHAVVEWSWGLLDEDERVLARRLTVFRGGVTLGAAAAVCGVAGSDEVLPSLADKSLVEVVGDRYRMSETVREFCAARLVESGEEREVVGAHAAHFAALAARAAPFLYGEGQLVWLGRLAAEHDNLVAALRWAVGHDRAVALRLAADLGWPLWLRGLRSQGASLAAEVVRAVGPTPPEGLAEEYLLCLVNASSTGVAGLPGSPSPRELWPSGLAGPPSRPFLTVLWGMAHGAPRVDVAGLAVVRERLLGPDPWSRALGLLGAGIQSRYEGRVRQAREEFAAALAGFRAVGERWGASLALAQLAGSAREDGDPVGAVGFLDEALALSREFGATEHTAALLCRRSEWKCRSGDLDGAAADVEEAAVVARSQGAVEAVAQAWLGAAEVARRRGDLGGARRWCAEALRVCPRGWFGPEEVRASILVVAGLVEWACGDRVAAAGAWGSAVAVAREWDNRVVLARVVDARAHAAVADGDAARAALLAGAARGLRGGGAVLDPEVVAVEAAAREALGVAVFGEVVARGAALGWDAVAALLDA</sequence>
<dbReference type="PANTHER" id="PTHR47691:SF3">
    <property type="entry name" value="HTH-TYPE TRANSCRIPTIONAL REGULATOR RV0890C-RELATED"/>
    <property type="match status" value="1"/>
</dbReference>
<dbReference type="AlphaFoldDB" id="A0A543J5I1"/>
<dbReference type="Proteomes" id="UP000316628">
    <property type="component" value="Unassembled WGS sequence"/>
</dbReference>
<dbReference type="PRINTS" id="PR00364">
    <property type="entry name" value="DISEASERSIST"/>
</dbReference>
<reference evidence="5 6" key="1">
    <citation type="submission" date="2019-06" db="EMBL/GenBank/DDBJ databases">
        <title>Sequencing the genomes of 1000 actinobacteria strains.</title>
        <authorList>
            <person name="Klenk H.-P."/>
        </authorList>
    </citation>
    <scope>NUCLEOTIDE SEQUENCE [LARGE SCALE GENOMIC DNA]</scope>
    <source>
        <strain evidence="5 6">DSM 45456</strain>
    </source>
</reference>
<dbReference type="RefSeq" id="WP_170231884.1">
    <property type="nucleotide sequence ID" value="NZ_VFPP01000001.1"/>
</dbReference>
<protein>
    <submittedName>
        <fullName evidence="5">Putative ATPase</fullName>
    </submittedName>
</protein>
<evidence type="ECO:0000256" key="1">
    <source>
        <dbReference type="ARBA" id="ARBA00005820"/>
    </source>
</evidence>
<dbReference type="SUPFAM" id="SSF48452">
    <property type="entry name" value="TPR-like"/>
    <property type="match status" value="2"/>
</dbReference>
<evidence type="ECO:0000313" key="6">
    <source>
        <dbReference type="Proteomes" id="UP000316628"/>
    </source>
</evidence>
<dbReference type="CDD" id="cd15831">
    <property type="entry name" value="BTAD"/>
    <property type="match status" value="1"/>
</dbReference>
<feature type="domain" description="OmpR/PhoB-type" evidence="4">
    <location>
        <begin position="1"/>
        <end position="99"/>
    </location>
</feature>
<dbReference type="InterPro" id="IPR027417">
    <property type="entry name" value="P-loop_NTPase"/>
</dbReference>